<feature type="transmembrane region" description="Helical" evidence="5">
    <location>
        <begin position="124"/>
        <end position="143"/>
    </location>
</feature>
<dbReference type="EMBL" id="CP049075">
    <property type="protein sequence ID" value="QLI05485.1"/>
    <property type="molecule type" value="Genomic_DNA"/>
</dbReference>
<proteinExistence type="predicted"/>
<feature type="transmembrane region" description="Helical" evidence="5">
    <location>
        <begin position="149"/>
        <end position="168"/>
    </location>
</feature>
<dbReference type="Pfam" id="PF00892">
    <property type="entry name" value="EamA"/>
    <property type="match status" value="1"/>
</dbReference>
<dbReference type="GO" id="GO:0016020">
    <property type="term" value="C:membrane"/>
    <property type="evidence" value="ECO:0007669"/>
    <property type="project" value="UniProtKB-SubCell"/>
</dbReference>
<keyword evidence="8" id="KW-1185">Reference proteome</keyword>
<feature type="domain" description="EamA" evidence="6">
    <location>
        <begin position="11"/>
        <end position="140"/>
    </location>
</feature>
<feature type="transmembrane region" description="Helical" evidence="5">
    <location>
        <begin position="274"/>
        <end position="291"/>
    </location>
</feature>
<reference evidence="7 8" key="1">
    <citation type="submission" date="2020-02" db="EMBL/GenBank/DDBJ databases">
        <title>Complete genome sequence of the novel Campylobacter species Candidatus Campylobacter infans.</title>
        <authorList>
            <person name="Duim B."/>
            <person name="Zomer A."/>
            <person name="van der Graaf L."/>
            <person name="Wagenaar J."/>
        </authorList>
    </citation>
    <scope>NUCLEOTIDE SEQUENCE [LARGE SCALE GENOMIC DNA]</scope>
    <source>
        <strain evidence="7 8">19S00001</strain>
    </source>
</reference>
<feature type="transmembrane region" description="Helical" evidence="5">
    <location>
        <begin position="216"/>
        <end position="234"/>
    </location>
</feature>
<dbReference type="InterPro" id="IPR037185">
    <property type="entry name" value="EmrE-like"/>
</dbReference>
<keyword evidence="2 5" id="KW-0812">Transmembrane</keyword>
<comment type="subcellular location">
    <subcellularLocation>
        <location evidence="1">Membrane</location>
        <topology evidence="1">Multi-pass membrane protein</topology>
    </subcellularLocation>
</comment>
<dbReference type="AlphaFoldDB" id="A0A7H9CJK5"/>
<dbReference type="PANTHER" id="PTHR22911">
    <property type="entry name" value="ACYL-MALONYL CONDENSING ENZYME-RELATED"/>
    <property type="match status" value="1"/>
</dbReference>
<feature type="transmembrane region" description="Helical" evidence="5">
    <location>
        <begin position="38"/>
        <end position="57"/>
    </location>
</feature>
<evidence type="ECO:0000313" key="7">
    <source>
        <dbReference type="EMBL" id="QLI05485.1"/>
    </source>
</evidence>
<keyword evidence="4 5" id="KW-0472">Membrane</keyword>
<organism evidence="7 8">
    <name type="scientific">Candidatus Campylobacter infans</name>
    <dbReference type="NCBI Taxonomy" id="2561898"/>
    <lineage>
        <taxon>Bacteria</taxon>
        <taxon>Pseudomonadati</taxon>
        <taxon>Campylobacterota</taxon>
        <taxon>Epsilonproteobacteria</taxon>
        <taxon>Campylobacterales</taxon>
        <taxon>Campylobacteraceae</taxon>
        <taxon>Campylobacter</taxon>
    </lineage>
</organism>
<evidence type="ECO:0000256" key="5">
    <source>
        <dbReference type="SAM" id="Phobius"/>
    </source>
</evidence>
<evidence type="ECO:0000256" key="1">
    <source>
        <dbReference type="ARBA" id="ARBA00004141"/>
    </source>
</evidence>
<feature type="transmembrane region" description="Helical" evidence="5">
    <location>
        <begin position="246"/>
        <end position="268"/>
    </location>
</feature>
<feature type="transmembrane region" description="Helical" evidence="5">
    <location>
        <begin position="69"/>
        <end position="91"/>
    </location>
</feature>
<dbReference type="Proteomes" id="UP000509414">
    <property type="component" value="Chromosome"/>
</dbReference>
<dbReference type="KEGG" id="cinf:CINF_0980"/>
<sequence length="294" mass="32143">MFSPFLMRHLSIYYMLIACFYFALVGAASKILSEQINSVEIVFFRNLIGLIIVLFAFKKLHHFGAGGHFGLLVFRGISGALGLLCFFYNIANIDLGTAFTFQKTAPIFICIFSAILLKEKLSQLSWIAIFLGFAGILFIMRPSINGLDINHIIGLFGGIFAGMAMTSVHELRKFYSTAQIVLSFMFCGVAVMGALLVAGSFGLMQFGDFSYKNPNAFGWVLVAVVGLCGYYYQIYMTKAYSASKKAGIPAAISYFDIAFGVLFGVLLGDSLPNAFVMLGIVIIIISGLLIAKQK</sequence>
<evidence type="ECO:0000259" key="6">
    <source>
        <dbReference type="Pfam" id="PF00892"/>
    </source>
</evidence>
<evidence type="ECO:0000313" key="8">
    <source>
        <dbReference type="Proteomes" id="UP000509414"/>
    </source>
</evidence>
<evidence type="ECO:0000256" key="2">
    <source>
        <dbReference type="ARBA" id="ARBA00022692"/>
    </source>
</evidence>
<name>A0A7H9CJK5_9BACT</name>
<accession>A0A7H9CJK5</accession>
<dbReference type="PANTHER" id="PTHR22911:SF6">
    <property type="entry name" value="SOLUTE CARRIER FAMILY 35 MEMBER G1"/>
    <property type="match status" value="1"/>
</dbReference>
<protein>
    <submittedName>
        <fullName evidence="7">EamA/RhaT family transporter, type 1</fullName>
    </submittedName>
</protein>
<gene>
    <name evidence="7" type="ORF">CINF_0980</name>
</gene>
<evidence type="ECO:0000256" key="3">
    <source>
        <dbReference type="ARBA" id="ARBA00022989"/>
    </source>
</evidence>
<keyword evidence="3 5" id="KW-1133">Transmembrane helix</keyword>
<feature type="transmembrane region" description="Helical" evidence="5">
    <location>
        <begin position="12"/>
        <end position="32"/>
    </location>
</feature>
<dbReference type="SUPFAM" id="SSF103481">
    <property type="entry name" value="Multidrug resistance efflux transporter EmrE"/>
    <property type="match status" value="2"/>
</dbReference>
<dbReference type="InterPro" id="IPR000620">
    <property type="entry name" value="EamA_dom"/>
</dbReference>
<evidence type="ECO:0000256" key="4">
    <source>
        <dbReference type="ARBA" id="ARBA00023136"/>
    </source>
</evidence>
<feature type="transmembrane region" description="Helical" evidence="5">
    <location>
        <begin position="180"/>
        <end position="204"/>
    </location>
</feature>
<dbReference type="RefSeq" id="WP_179974699.1">
    <property type="nucleotide sequence ID" value="NZ_CP049075.1"/>
</dbReference>